<dbReference type="PANTHER" id="PTHR22792">
    <property type="entry name" value="LUPUS LA PROTEIN-RELATED"/>
    <property type="match status" value="1"/>
</dbReference>
<feature type="domain" description="HTH La-type RNA-binding" evidence="4">
    <location>
        <begin position="606"/>
        <end position="697"/>
    </location>
</feature>
<reference evidence="5 6" key="1">
    <citation type="journal article" date="2024" name="Nat. Commun.">
        <title>Phylogenomics reveals the evolutionary origins of lichenization in chlorophyte algae.</title>
        <authorList>
            <person name="Puginier C."/>
            <person name="Libourel C."/>
            <person name="Otte J."/>
            <person name="Skaloud P."/>
            <person name="Haon M."/>
            <person name="Grisel S."/>
            <person name="Petersen M."/>
            <person name="Berrin J.G."/>
            <person name="Delaux P.M."/>
            <person name="Dal Grande F."/>
            <person name="Keller J."/>
        </authorList>
    </citation>
    <scope>NUCLEOTIDE SEQUENCE [LARGE SCALE GENOMIC DNA]</scope>
    <source>
        <strain evidence="5 6">SAG 2145</strain>
    </source>
</reference>
<dbReference type="Gene3D" id="1.10.10.10">
    <property type="entry name" value="Winged helix-like DNA-binding domain superfamily/Winged helix DNA-binding domain"/>
    <property type="match status" value="1"/>
</dbReference>
<feature type="compositionally biased region" description="Low complexity" evidence="3">
    <location>
        <begin position="206"/>
        <end position="219"/>
    </location>
</feature>
<feature type="compositionally biased region" description="Polar residues" evidence="3">
    <location>
        <begin position="736"/>
        <end position="756"/>
    </location>
</feature>
<evidence type="ECO:0000313" key="5">
    <source>
        <dbReference type="EMBL" id="KAK9818454.1"/>
    </source>
</evidence>
<feature type="compositionally biased region" description="Polar residues" evidence="3">
    <location>
        <begin position="239"/>
        <end position="263"/>
    </location>
</feature>
<dbReference type="GO" id="GO:0000339">
    <property type="term" value="F:RNA cap binding"/>
    <property type="evidence" value="ECO:0007669"/>
    <property type="project" value="InterPro"/>
</dbReference>
<evidence type="ECO:0000313" key="6">
    <source>
        <dbReference type="Proteomes" id="UP001438707"/>
    </source>
</evidence>
<dbReference type="InterPro" id="IPR006630">
    <property type="entry name" value="La_HTH"/>
</dbReference>
<feature type="compositionally biased region" description="Polar residues" evidence="3">
    <location>
        <begin position="417"/>
        <end position="428"/>
    </location>
</feature>
<dbReference type="Proteomes" id="UP001438707">
    <property type="component" value="Unassembled WGS sequence"/>
</dbReference>
<dbReference type="GO" id="GO:0048255">
    <property type="term" value="P:mRNA stabilization"/>
    <property type="evidence" value="ECO:0007669"/>
    <property type="project" value="InterPro"/>
</dbReference>
<proteinExistence type="predicted"/>
<feature type="compositionally biased region" description="Pro residues" evidence="3">
    <location>
        <begin position="394"/>
        <end position="416"/>
    </location>
</feature>
<dbReference type="Pfam" id="PF05383">
    <property type="entry name" value="La"/>
    <property type="match status" value="1"/>
</dbReference>
<dbReference type="InterPro" id="IPR036388">
    <property type="entry name" value="WH-like_DNA-bd_sf"/>
</dbReference>
<feature type="compositionally biased region" description="Low complexity" evidence="3">
    <location>
        <begin position="1043"/>
        <end position="1053"/>
    </location>
</feature>
<keyword evidence="1 2" id="KW-0694">RNA-binding</keyword>
<dbReference type="InterPro" id="IPR045180">
    <property type="entry name" value="La_dom_prot"/>
</dbReference>
<evidence type="ECO:0000256" key="1">
    <source>
        <dbReference type="ARBA" id="ARBA00022884"/>
    </source>
</evidence>
<organism evidence="5 6">
    <name type="scientific">Apatococcus lobatus</name>
    <dbReference type="NCBI Taxonomy" id="904363"/>
    <lineage>
        <taxon>Eukaryota</taxon>
        <taxon>Viridiplantae</taxon>
        <taxon>Chlorophyta</taxon>
        <taxon>core chlorophytes</taxon>
        <taxon>Trebouxiophyceae</taxon>
        <taxon>Chlorellales</taxon>
        <taxon>Chlorellaceae</taxon>
        <taxon>Apatococcus</taxon>
    </lineage>
</organism>
<feature type="region of interest" description="Disordered" evidence="3">
    <location>
        <begin position="1"/>
        <end position="574"/>
    </location>
</feature>
<feature type="compositionally biased region" description="Low complexity" evidence="3">
    <location>
        <begin position="320"/>
        <end position="329"/>
    </location>
</feature>
<dbReference type="Pfam" id="PF21071">
    <property type="entry name" value="LARP1_HEAT"/>
    <property type="match status" value="1"/>
</dbReference>
<feature type="compositionally biased region" description="Gly residues" evidence="3">
    <location>
        <begin position="498"/>
        <end position="510"/>
    </location>
</feature>
<evidence type="ECO:0000259" key="4">
    <source>
        <dbReference type="PROSITE" id="PS50961"/>
    </source>
</evidence>
<dbReference type="InterPro" id="IPR006607">
    <property type="entry name" value="DM15"/>
</dbReference>
<gene>
    <name evidence="5" type="ORF">WJX74_003841</name>
</gene>
<accession>A0AAW1Q8M5</accession>
<feature type="compositionally biased region" description="Polar residues" evidence="3">
    <location>
        <begin position="195"/>
        <end position="205"/>
    </location>
</feature>
<comment type="caution">
    <text evidence="5">The sequence shown here is derived from an EMBL/GenBank/DDBJ whole genome shotgun (WGS) entry which is preliminary data.</text>
</comment>
<dbReference type="SMART" id="SM00684">
    <property type="entry name" value="DM15"/>
    <property type="match status" value="2"/>
</dbReference>
<dbReference type="PROSITE" id="PS50961">
    <property type="entry name" value="HTH_LA"/>
    <property type="match status" value="1"/>
</dbReference>
<feature type="region of interest" description="Disordered" evidence="3">
    <location>
        <begin position="1026"/>
        <end position="1064"/>
    </location>
</feature>
<evidence type="ECO:0000256" key="2">
    <source>
        <dbReference type="PROSITE-ProRule" id="PRU00332"/>
    </source>
</evidence>
<dbReference type="AlphaFoldDB" id="A0AAW1Q8M5"/>
<feature type="compositionally biased region" description="Basic and acidic residues" evidence="3">
    <location>
        <begin position="1054"/>
        <end position="1064"/>
    </location>
</feature>
<feature type="region of interest" description="Disordered" evidence="3">
    <location>
        <begin position="718"/>
        <end position="756"/>
    </location>
</feature>
<dbReference type="InterPro" id="IPR036390">
    <property type="entry name" value="WH_DNA-bd_sf"/>
</dbReference>
<sequence>MATTLDPEQQVSEANSKCAATTHPARPPAVSNAAGSELKPAEPEQTNLKKASPQPSPTPPPLTSPWAQVVKSAAKSVAAQPAQAASQAKAVQQQKRAPPVGRNHARDGLSNGQAVGGHSYVSHSHGSRPHASHSTSGSAIHGSEMRSITSSWRSGGHTSSRASAGGNAQAHGPSKQQQQQQQSTADKPAYKQQPHEQVQGQIEASQQQPQANHIQQQQKQSEKPAAPTSSDASVEGSDQMPSPSAKQLSPIDQQLPEQGSSSEAHAPAGETASKAAPSELRTTSASPPQPEGVAQNAPAPSTPDAHDEAQAKLSSDASDASTPVSMPAAAPAPPPKPAWKTPAQMSAMESPMGGGKAWPTLGDTRDTQKKARSLPASPAKPAPLRPEGKESRRAPPPPPAPVDEISLPPPPPPPMPVTTQDMPSSSSMVDAEGHDAGQAGHGRSLAISIPSTPPPADSAASSPASINTTLSAPAGSGNSRASASFRAAGSKYNQQRSGPGGRWQKGGPRGGTLPNSPAGPSSRGLAMANGFGPGMPGMQIPGRGPGKGPGGRGRGRNASQRQEPNAPPAFSAESWQQNQAAAAAAFYQTQGFYPQMAYPASGYGMPAAPTQLAQAVRHQIEYYLSLDNLVRDLFLRAKMDSDGWIPLAIIAGFNRVRVMTSDVALIAAALLNSLVAELSPDALMVRPKDNPGQWVLAPEQRDPSAAALVQQMRIQRQQQQQQLQMRMSQPHDGRSRNSNLTNGRLQQEGKTMRSTAVQPVMAEPSGELSDEDIAKLFVIAAPGLADASRQPNNSCAAWDVVGVLPQVCEQLEPADNTSEASTSSPAEAVGGFYTRNSTKNGMSGGSGRSPAVAWLLADRPAAARPIETEDGQSSSDAEASTADISGRPVLYSLLRAKCTSRPSSLSGKHIASLYFFWSCFLRDHFNAGVLEDFRATAWLQAGAGHLEGLNSLFSFYSYGLEKSFRSSVYQSFEQDALKDKAEGRLGGLEKLWGFHRYHGLPDSAGIVVDAQVQELLAGPYRSLESFRNAPSGKENISKEAGLATSQTTTSDASADQKPEAPEAL</sequence>
<dbReference type="PANTHER" id="PTHR22792:SF132">
    <property type="entry name" value="LA-RELATED PROTEIN 1"/>
    <property type="match status" value="1"/>
</dbReference>
<dbReference type="GO" id="GO:0005737">
    <property type="term" value="C:cytoplasm"/>
    <property type="evidence" value="ECO:0007669"/>
    <property type="project" value="UniProtKB-ARBA"/>
</dbReference>
<dbReference type="SUPFAM" id="SSF46785">
    <property type="entry name" value="Winged helix' DNA-binding domain"/>
    <property type="match status" value="1"/>
</dbReference>
<dbReference type="EMBL" id="JALJOS010000062">
    <property type="protein sequence ID" value="KAK9818454.1"/>
    <property type="molecule type" value="Genomic_DNA"/>
</dbReference>
<name>A0AAW1Q8M5_9CHLO</name>
<feature type="compositionally biased region" description="Low complexity" evidence="3">
    <location>
        <begin position="457"/>
        <end position="490"/>
    </location>
</feature>
<dbReference type="SMART" id="SM00715">
    <property type="entry name" value="LA"/>
    <property type="match status" value="1"/>
</dbReference>
<evidence type="ECO:0000256" key="3">
    <source>
        <dbReference type="SAM" id="MobiDB-lite"/>
    </source>
</evidence>
<feature type="compositionally biased region" description="Polar residues" evidence="3">
    <location>
        <begin position="1"/>
        <end position="19"/>
    </location>
</feature>
<feature type="compositionally biased region" description="Low complexity" evidence="3">
    <location>
        <begin position="718"/>
        <end position="728"/>
    </location>
</feature>
<protein>
    <recommendedName>
        <fullName evidence="4">HTH La-type RNA-binding domain-containing protein</fullName>
    </recommendedName>
</protein>
<feature type="compositionally biased region" description="Gly residues" evidence="3">
    <location>
        <begin position="543"/>
        <end position="552"/>
    </location>
</feature>
<feature type="region of interest" description="Disordered" evidence="3">
    <location>
        <begin position="814"/>
        <end position="846"/>
    </location>
</feature>
<feature type="compositionally biased region" description="Low complexity" evidence="3">
    <location>
        <begin position="817"/>
        <end position="828"/>
    </location>
</feature>
<dbReference type="CDD" id="cd07323">
    <property type="entry name" value="LAM"/>
    <property type="match status" value="1"/>
</dbReference>
<feature type="compositionally biased region" description="Pro residues" evidence="3">
    <location>
        <begin position="54"/>
        <end position="63"/>
    </location>
</feature>
<feature type="compositionally biased region" description="Polar residues" evidence="3">
    <location>
        <begin position="146"/>
        <end position="162"/>
    </location>
</feature>
<keyword evidence="6" id="KW-1185">Reference proteome</keyword>
<feature type="compositionally biased region" description="Low complexity" evidence="3">
    <location>
        <begin position="64"/>
        <end position="99"/>
    </location>
</feature>